<evidence type="ECO:0000256" key="8">
    <source>
        <dbReference type="ARBA" id="ARBA00047973"/>
    </source>
</evidence>
<protein>
    <recommendedName>
        <fullName evidence="10">4-hydroxy-4-methyl-2-oxoglutarate aldolase</fullName>
        <shortName evidence="10">HMG aldolase</shortName>
        <ecNumber evidence="10">4.1.1.112</ecNumber>
        <ecNumber evidence="10">4.1.3.17</ecNumber>
    </recommendedName>
    <alternativeName>
        <fullName evidence="10">Oxaloacetate decarboxylase</fullName>
    </alternativeName>
</protein>
<evidence type="ECO:0000256" key="1">
    <source>
        <dbReference type="ARBA" id="ARBA00001342"/>
    </source>
</evidence>
<feature type="binding site" evidence="9">
    <location>
        <begin position="76"/>
        <end position="79"/>
    </location>
    <ligand>
        <name>substrate</name>
    </ligand>
</feature>
<dbReference type="GO" id="GO:0046872">
    <property type="term" value="F:metal ion binding"/>
    <property type="evidence" value="ECO:0007669"/>
    <property type="project" value="UniProtKB-KW"/>
</dbReference>
<dbReference type="PANTHER" id="PTHR33254">
    <property type="entry name" value="4-HYDROXY-4-METHYL-2-OXOGLUTARATE ALDOLASE 3-RELATED"/>
    <property type="match status" value="1"/>
</dbReference>
<dbReference type="AlphaFoldDB" id="A0A927CYN5"/>
<comment type="cofactor">
    <cofactor evidence="2 10">
        <name>a divalent metal cation</name>
        <dbReference type="ChEBI" id="CHEBI:60240"/>
    </cofactor>
</comment>
<keyword evidence="6 10" id="KW-0456">Lyase</keyword>
<dbReference type="InterPro" id="IPR010203">
    <property type="entry name" value="RraA"/>
</dbReference>
<comment type="catalytic activity">
    <reaction evidence="1 10">
        <text>4-hydroxy-4-methyl-2-oxoglutarate = 2 pyruvate</text>
        <dbReference type="Rhea" id="RHEA:22748"/>
        <dbReference type="ChEBI" id="CHEBI:15361"/>
        <dbReference type="ChEBI" id="CHEBI:58276"/>
        <dbReference type="EC" id="4.1.3.17"/>
    </reaction>
</comment>
<dbReference type="Gene3D" id="3.50.30.40">
    <property type="entry name" value="Ribonuclease E inhibitor RraA/RraA-like"/>
    <property type="match status" value="1"/>
</dbReference>
<sequence>MGDFKTADLCDEYSEELSICELELKSYGKHARFSGPIATVRVFEDNVLVKEALQTVEEGTVLVVDGAGSKKCALMGDMLGEIAQERKLAGVIINGLVRDSAELNTQEIGIRALGTIPLKSVKRGEGDRDVVLTFGGIKWTPGHYAYADEDGIVVCTRKLV</sequence>
<evidence type="ECO:0000256" key="3">
    <source>
        <dbReference type="ARBA" id="ARBA00008621"/>
    </source>
</evidence>
<dbReference type="InterPro" id="IPR005493">
    <property type="entry name" value="RraA/RraA-like"/>
</dbReference>
<evidence type="ECO:0000256" key="2">
    <source>
        <dbReference type="ARBA" id="ARBA00001968"/>
    </source>
</evidence>
<comment type="caution">
    <text evidence="11">The sequence shown here is derived from an EMBL/GenBank/DDBJ whole genome shotgun (WGS) entry which is preliminary data.</text>
</comment>
<dbReference type="PANTHER" id="PTHR33254:SF4">
    <property type="entry name" value="4-HYDROXY-4-METHYL-2-OXOGLUTARATE ALDOLASE 3-RELATED"/>
    <property type="match status" value="1"/>
</dbReference>
<keyword evidence="5 9" id="KW-0479">Metal-binding</keyword>
<accession>A0A927CYN5</accession>
<organism evidence="11 12">
    <name type="scientific">Peribacillus faecalis</name>
    <dbReference type="NCBI Taxonomy" id="2772559"/>
    <lineage>
        <taxon>Bacteria</taxon>
        <taxon>Bacillati</taxon>
        <taxon>Bacillota</taxon>
        <taxon>Bacilli</taxon>
        <taxon>Bacillales</taxon>
        <taxon>Bacillaceae</taxon>
        <taxon>Peribacillus</taxon>
    </lineage>
</organism>
<dbReference type="NCBIfam" id="NF006875">
    <property type="entry name" value="PRK09372.1"/>
    <property type="match status" value="1"/>
</dbReference>
<comment type="similarity">
    <text evidence="3 10">Belongs to the class II aldolase/RraA-like family.</text>
</comment>
<dbReference type="Pfam" id="PF03737">
    <property type="entry name" value="RraA-like"/>
    <property type="match status" value="1"/>
</dbReference>
<dbReference type="NCBIfam" id="TIGR01935">
    <property type="entry name" value="NOT-MenG"/>
    <property type="match status" value="1"/>
</dbReference>
<dbReference type="GO" id="GO:0051252">
    <property type="term" value="P:regulation of RNA metabolic process"/>
    <property type="evidence" value="ECO:0007669"/>
    <property type="project" value="InterPro"/>
</dbReference>
<dbReference type="EMBL" id="JACXSI010000036">
    <property type="protein sequence ID" value="MBD3109519.1"/>
    <property type="molecule type" value="Genomic_DNA"/>
</dbReference>
<gene>
    <name evidence="11" type="primary">rraA</name>
    <name evidence="11" type="ORF">IEO70_14315</name>
</gene>
<evidence type="ECO:0000256" key="7">
    <source>
        <dbReference type="ARBA" id="ARBA00025046"/>
    </source>
</evidence>
<name>A0A927CYN5_9BACI</name>
<dbReference type="CDD" id="cd16841">
    <property type="entry name" value="RraA_family"/>
    <property type="match status" value="1"/>
</dbReference>
<dbReference type="GO" id="GO:0008428">
    <property type="term" value="F:ribonuclease inhibitor activity"/>
    <property type="evidence" value="ECO:0007669"/>
    <property type="project" value="InterPro"/>
</dbReference>
<evidence type="ECO:0000256" key="6">
    <source>
        <dbReference type="ARBA" id="ARBA00023239"/>
    </source>
</evidence>
<comment type="subunit">
    <text evidence="4 10">Homotrimer.</text>
</comment>
<evidence type="ECO:0000313" key="12">
    <source>
        <dbReference type="Proteomes" id="UP000602076"/>
    </source>
</evidence>
<dbReference type="Proteomes" id="UP000602076">
    <property type="component" value="Unassembled WGS sequence"/>
</dbReference>
<dbReference type="EC" id="4.1.1.112" evidence="10"/>
<comment type="catalytic activity">
    <reaction evidence="8 10">
        <text>oxaloacetate + H(+) = pyruvate + CO2</text>
        <dbReference type="Rhea" id="RHEA:15641"/>
        <dbReference type="ChEBI" id="CHEBI:15361"/>
        <dbReference type="ChEBI" id="CHEBI:15378"/>
        <dbReference type="ChEBI" id="CHEBI:16452"/>
        <dbReference type="ChEBI" id="CHEBI:16526"/>
        <dbReference type="EC" id="4.1.1.112"/>
    </reaction>
</comment>
<evidence type="ECO:0000256" key="5">
    <source>
        <dbReference type="ARBA" id="ARBA00022723"/>
    </source>
</evidence>
<evidence type="ECO:0000256" key="9">
    <source>
        <dbReference type="PIRSR" id="PIRSR605493-1"/>
    </source>
</evidence>
<dbReference type="GO" id="GO:0008948">
    <property type="term" value="F:oxaloacetate decarboxylase activity"/>
    <property type="evidence" value="ECO:0007669"/>
    <property type="project" value="UniProtKB-EC"/>
</dbReference>
<evidence type="ECO:0000256" key="4">
    <source>
        <dbReference type="ARBA" id="ARBA00011233"/>
    </source>
</evidence>
<proteinExistence type="inferred from homology"/>
<keyword evidence="9" id="KW-0460">Magnesium</keyword>
<reference evidence="11" key="1">
    <citation type="submission" date="2020-09" db="EMBL/GenBank/DDBJ databases">
        <title>Bacillus faecalis sp. nov., a moderately halophilic bacterium isolated from cow faeces.</title>
        <authorList>
            <person name="Jiang L."/>
            <person name="Lee J."/>
        </authorList>
    </citation>
    <scope>NUCLEOTIDE SEQUENCE</scope>
    <source>
        <strain evidence="11">AGMB 02131</strain>
    </source>
</reference>
<dbReference type="InterPro" id="IPR036704">
    <property type="entry name" value="RraA/RraA-like_sf"/>
</dbReference>
<comment type="cofactor">
    <cofactor evidence="9">
        <name>Mg(2+)</name>
        <dbReference type="ChEBI" id="CHEBI:18420"/>
    </cofactor>
</comment>
<evidence type="ECO:0000256" key="10">
    <source>
        <dbReference type="RuleBase" id="RU004338"/>
    </source>
</evidence>
<dbReference type="GO" id="GO:0047443">
    <property type="term" value="F:4-hydroxy-4-methyl-2-oxoglutarate aldolase activity"/>
    <property type="evidence" value="ECO:0007669"/>
    <property type="project" value="UniProtKB-EC"/>
</dbReference>
<feature type="binding site" evidence="9">
    <location>
        <position position="98"/>
    </location>
    <ligand>
        <name>substrate</name>
    </ligand>
</feature>
<keyword evidence="12" id="KW-1185">Reference proteome</keyword>
<dbReference type="EC" id="4.1.3.17" evidence="10"/>
<evidence type="ECO:0000313" key="11">
    <source>
        <dbReference type="EMBL" id="MBD3109519.1"/>
    </source>
</evidence>
<feature type="binding site" evidence="9">
    <location>
        <position position="99"/>
    </location>
    <ligand>
        <name>Mg(2+)</name>
        <dbReference type="ChEBI" id="CHEBI:18420"/>
    </ligand>
</feature>
<dbReference type="RefSeq" id="WP_190999057.1">
    <property type="nucleotide sequence ID" value="NZ_JACXSI010000036.1"/>
</dbReference>
<comment type="function">
    <text evidence="7 10">Catalyzes the aldol cleavage of 4-hydroxy-4-methyl-2-oxoglutarate (HMG) into 2 molecules of pyruvate. Also contains a secondary oxaloacetate (OAA) decarboxylase activity due to the common pyruvate enolate transition state formed following C-C bond cleavage in the retro-aldol and decarboxylation reactions.</text>
</comment>
<dbReference type="SUPFAM" id="SSF89562">
    <property type="entry name" value="RraA-like"/>
    <property type="match status" value="1"/>
</dbReference>